<protein>
    <submittedName>
        <fullName evidence="2">Uncharacterized protein</fullName>
    </submittedName>
</protein>
<gene>
    <name evidence="2" type="ORF">EB796_024763</name>
</gene>
<keyword evidence="1" id="KW-0812">Transmembrane</keyword>
<keyword evidence="3" id="KW-1185">Reference proteome</keyword>
<organism evidence="2 3">
    <name type="scientific">Bugula neritina</name>
    <name type="common">Brown bryozoan</name>
    <name type="synonym">Sertularia neritina</name>
    <dbReference type="NCBI Taxonomy" id="10212"/>
    <lineage>
        <taxon>Eukaryota</taxon>
        <taxon>Metazoa</taxon>
        <taxon>Spiralia</taxon>
        <taxon>Lophotrochozoa</taxon>
        <taxon>Bryozoa</taxon>
        <taxon>Gymnolaemata</taxon>
        <taxon>Cheilostomatida</taxon>
        <taxon>Flustrina</taxon>
        <taxon>Buguloidea</taxon>
        <taxon>Bugulidae</taxon>
        <taxon>Bugula</taxon>
    </lineage>
</organism>
<dbReference type="Proteomes" id="UP000593567">
    <property type="component" value="Unassembled WGS sequence"/>
</dbReference>
<accession>A0A7J7ISL1</accession>
<keyword evidence="1" id="KW-1133">Transmembrane helix</keyword>
<evidence type="ECO:0000313" key="3">
    <source>
        <dbReference type="Proteomes" id="UP000593567"/>
    </source>
</evidence>
<comment type="caution">
    <text evidence="2">The sequence shown here is derived from an EMBL/GenBank/DDBJ whole genome shotgun (WGS) entry which is preliminary data.</text>
</comment>
<reference evidence="2" key="1">
    <citation type="submission" date="2020-06" db="EMBL/GenBank/DDBJ databases">
        <title>Draft genome of Bugula neritina, a colonial animal packing powerful symbionts and potential medicines.</title>
        <authorList>
            <person name="Rayko M."/>
        </authorList>
    </citation>
    <scope>NUCLEOTIDE SEQUENCE [LARGE SCALE GENOMIC DNA]</scope>
    <source>
        <strain evidence="2">Kwan_BN1</strain>
    </source>
</reference>
<evidence type="ECO:0000256" key="1">
    <source>
        <dbReference type="SAM" id="Phobius"/>
    </source>
</evidence>
<proteinExistence type="predicted"/>
<feature type="transmembrane region" description="Helical" evidence="1">
    <location>
        <begin position="45"/>
        <end position="69"/>
    </location>
</feature>
<evidence type="ECO:0000313" key="2">
    <source>
        <dbReference type="EMBL" id="KAF6016923.1"/>
    </source>
</evidence>
<keyword evidence="1" id="KW-0472">Membrane</keyword>
<dbReference type="EMBL" id="VXIV02003450">
    <property type="protein sequence ID" value="KAF6016923.1"/>
    <property type="molecule type" value="Genomic_DNA"/>
</dbReference>
<sequence>MASETDRDILEATKPVSNVFCCSHELSETNSLPPKFRKGTTQKRVLLGILWLFVVLMLGVTAGCLAYFLGQ</sequence>
<dbReference type="AlphaFoldDB" id="A0A7J7ISL1"/>
<name>A0A7J7ISL1_BUGNE</name>